<evidence type="ECO:0000313" key="13">
    <source>
        <dbReference type="EMBL" id="MFC1401108.1"/>
    </source>
</evidence>
<dbReference type="CDD" id="cd16917">
    <property type="entry name" value="HATPase_UhpB-NarQ-NarX-like"/>
    <property type="match status" value="1"/>
</dbReference>
<proteinExistence type="predicted"/>
<dbReference type="InterPro" id="IPR036890">
    <property type="entry name" value="HATPase_C_sf"/>
</dbReference>
<protein>
    <recommendedName>
        <fullName evidence="2">histidine kinase</fullName>
        <ecNumber evidence="2">2.7.13.3</ecNumber>
    </recommendedName>
</protein>
<dbReference type="EMBL" id="JBHEZZ010000003">
    <property type="protein sequence ID" value="MFC1401108.1"/>
    <property type="molecule type" value="Genomic_DNA"/>
</dbReference>
<feature type="compositionally biased region" description="Gly residues" evidence="9">
    <location>
        <begin position="415"/>
        <end position="440"/>
    </location>
</feature>
<feature type="region of interest" description="Disordered" evidence="9">
    <location>
        <begin position="1"/>
        <end position="21"/>
    </location>
</feature>
<evidence type="ECO:0000256" key="7">
    <source>
        <dbReference type="ARBA" id="ARBA00022840"/>
    </source>
</evidence>
<feature type="domain" description="Signal transduction histidine kinase subgroup 3 dimerisation and phosphoacceptor" evidence="12">
    <location>
        <begin position="204"/>
        <end position="268"/>
    </location>
</feature>
<keyword evidence="6 13" id="KW-0418">Kinase</keyword>
<keyword evidence="3" id="KW-0597">Phosphoprotein</keyword>
<feature type="transmembrane region" description="Helical" evidence="10">
    <location>
        <begin position="122"/>
        <end position="141"/>
    </location>
</feature>
<reference evidence="13 14" key="1">
    <citation type="submission" date="2024-09" db="EMBL/GenBank/DDBJ databases">
        <authorList>
            <person name="Lee S.D."/>
        </authorList>
    </citation>
    <scope>NUCLEOTIDE SEQUENCE [LARGE SCALE GENOMIC DNA]</scope>
    <source>
        <strain evidence="13 14">N1-5</strain>
    </source>
</reference>
<feature type="transmembrane region" description="Helical" evidence="10">
    <location>
        <begin position="87"/>
        <end position="110"/>
    </location>
</feature>
<dbReference type="Gene3D" id="1.20.5.1930">
    <property type="match status" value="1"/>
</dbReference>
<organism evidence="13 14">
    <name type="scientific">Streptacidiphilus cavernicola</name>
    <dbReference type="NCBI Taxonomy" id="3342716"/>
    <lineage>
        <taxon>Bacteria</taxon>
        <taxon>Bacillati</taxon>
        <taxon>Actinomycetota</taxon>
        <taxon>Actinomycetes</taxon>
        <taxon>Kitasatosporales</taxon>
        <taxon>Streptomycetaceae</taxon>
        <taxon>Streptacidiphilus</taxon>
    </lineage>
</organism>
<dbReference type="InterPro" id="IPR011712">
    <property type="entry name" value="Sig_transdc_His_kin_sub3_dim/P"/>
</dbReference>
<feature type="region of interest" description="Disordered" evidence="9">
    <location>
        <begin position="523"/>
        <end position="543"/>
    </location>
</feature>
<keyword evidence="10" id="KW-0812">Transmembrane</keyword>
<keyword evidence="4" id="KW-0808">Transferase</keyword>
<evidence type="ECO:0000256" key="3">
    <source>
        <dbReference type="ARBA" id="ARBA00022553"/>
    </source>
</evidence>
<dbReference type="RefSeq" id="WP_051725562.1">
    <property type="nucleotide sequence ID" value="NZ_JBHEZZ010000003.1"/>
</dbReference>
<feature type="transmembrane region" description="Helical" evidence="10">
    <location>
        <begin position="469"/>
        <end position="493"/>
    </location>
</feature>
<evidence type="ECO:0000256" key="4">
    <source>
        <dbReference type="ARBA" id="ARBA00022679"/>
    </source>
</evidence>
<comment type="caution">
    <text evidence="13">The sequence shown here is derived from an EMBL/GenBank/DDBJ whole genome shotgun (WGS) entry which is preliminary data.</text>
</comment>
<feature type="region of interest" description="Disordered" evidence="9">
    <location>
        <begin position="409"/>
        <end position="460"/>
    </location>
</feature>
<keyword evidence="10" id="KW-1133">Transmembrane helix</keyword>
<sequence>MSLAPVLPADPQVPSGGGGAGAQRGPTSAALALVEALVGGVVLLVTYWVLASAGYSGLLRSWQLVLLGLLALALLIARHRFPQVAMAALAALLGVMPSLAMLCAAVSYSTTRRVGAPRRRDLVLLASAVLPVLVSVVRLVLWQGARWQYAVELGAVLAVVGVVVPGLVGTAAGQQDRLVRALRERTAAAERAKRLVESESRTEERSRIAAEMHDLVGHRLSLIALHAGGLEMALAEQAPDLVDEAAQVRLAGRDAMDELRQVLGVLGPLGRDTGTDALTEATGTRADVLALVDESRAAGIRVAFSWRGDDLTASQPRVRRAVNRVVREGLTNVHRYASGAAVTVTVHHEAGRVSAEVRNGAPPRPPAATTGLGTGRGLAGLRERVTLLGGELTVGPEPDGGFLIRAVLPTDPDAGPGGEAGSDVGGEAGSDVGGGAGHGAEGAAPAWEPPLSPDAVEPPSTDEVVRSRLAGAVAAVLGLAGLGAVLLVGLSLLQQARPFEGEPPNSVVHLGMTPSQLQQLVGSDSPAVRSAADGREPSRPAGATECIFPYTSATDGRHRLMITRYCFNDDKLTDIANFTTPLAS</sequence>
<keyword evidence="5" id="KW-0547">Nucleotide-binding</keyword>
<feature type="domain" description="Histidine kinase/HSP90-like ATPase" evidence="11">
    <location>
        <begin position="320"/>
        <end position="411"/>
    </location>
</feature>
<dbReference type="SUPFAM" id="SSF55874">
    <property type="entry name" value="ATPase domain of HSP90 chaperone/DNA topoisomerase II/histidine kinase"/>
    <property type="match status" value="1"/>
</dbReference>
<dbReference type="EC" id="2.7.13.3" evidence="2"/>
<evidence type="ECO:0000259" key="11">
    <source>
        <dbReference type="Pfam" id="PF02518"/>
    </source>
</evidence>
<dbReference type="GO" id="GO:0016301">
    <property type="term" value="F:kinase activity"/>
    <property type="evidence" value="ECO:0007669"/>
    <property type="project" value="UniProtKB-KW"/>
</dbReference>
<evidence type="ECO:0000259" key="12">
    <source>
        <dbReference type="Pfam" id="PF07730"/>
    </source>
</evidence>
<dbReference type="PANTHER" id="PTHR24421">
    <property type="entry name" value="NITRATE/NITRITE SENSOR PROTEIN NARX-RELATED"/>
    <property type="match status" value="1"/>
</dbReference>
<feature type="transmembrane region" description="Helical" evidence="10">
    <location>
        <begin position="153"/>
        <end position="173"/>
    </location>
</feature>
<evidence type="ECO:0000256" key="1">
    <source>
        <dbReference type="ARBA" id="ARBA00000085"/>
    </source>
</evidence>
<evidence type="ECO:0000256" key="9">
    <source>
        <dbReference type="SAM" id="MobiDB-lite"/>
    </source>
</evidence>
<feature type="transmembrane region" description="Helical" evidence="10">
    <location>
        <begin position="62"/>
        <end position="81"/>
    </location>
</feature>
<comment type="catalytic activity">
    <reaction evidence="1">
        <text>ATP + protein L-histidine = ADP + protein N-phospho-L-histidine.</text>
        <dbReference type="EC" id="2.7.13.3"/>
    </reaction>
</comment>
<gene>
    <name evidence="13" type="ORF">ACEZDJ_07395</name>
</gene>
<keyword evidence="14" id="KW-1185">Reference proteome</keyword>
<evidence type="ECO:0000313" key="14">
    <source>
        <dbReference type="Proteomes" id="UP001592528"/>
    </source>
</evidence>
<evidence type="ECO:0000256" key="2">
    <source>
        <dbReference type="ARBA" id="ARBA00012438"/>
    </source>
</evidence>
<dbReference type="InterPro" id="IPR050482">
    <property type="entry name" value="Sensor_HK_TwoCompSys"/>
</dbReference>
<dbReference type="PANTHER" id="PTHR24421:SF10">
    <property type="entry name" value="NITRATE_NITRITE SENSOR PROTEIN NARQ"/>
    <property type="match status" value="1"/>
</dbReference>
<keyword evidence="8" id="KW-0902">Two-component regulatory system</keyword>
<feature type="transmembrane region" description="Helical" evidence="10">
    <location>
        <begin position="29"/>
        <end position="50"/>
    </location>
</feature>
<dbReference type="Pfam" id="PF07730">
    <property type="entry name" value="HisKA_3"/>
    <property type="match status" value="1"/>
</dbReference>
<dbReference type="InterPro" id="IPR003594">
    <property type="entry name" value="HATPase_dom"/>
</dbReference>
<evidence type="ECO:0000256" key="6">
    <source>
        <dbReference type="ARBA" id="ARBA00022777"/>
    </source>
</evidence>
<dbReference type="Pfam" id="PF02518">
    <property type="entry name" value="HATPase_c"/>
    <property type="match status" value="1"/>
</dbReference>
<name>A0ABV6UI39_9ACTN</name>
<accession>A0ABV6UI39</accession>
<evidence type="ECO:0000256" key="5">
    <source>
        <dbReference type="ARBA" id="ARBA00022741"/>
    </source>
</evidence>
<dbReference type="Gene3D" id="3.30.565.10">
    <property type="entry name" value="Histidine kinase-like ATPase, C-terminal domain"/>
    <property type="match status" value="1"/>
</dbReference>
<keyword evidence="10" id="KW-0472">Membrane</keyword>
<evidence type="ECO:0000256" key="10">
    <source>
        <dbReference type="SAM" id="Phobius"/>
    </source>
</evidence>
<dbReference type="Proteomes" id="UP001592528">
    <property type="component" value="Unassembled WGS sequence"/>
</dbReference>
<evidence type="ECO:0000256" key="8">
    <source>
        <dbReference type="ARBA" id="ARBA00023012"/>
    </source>
</evidence>
<keyword evidence="7" id="KW-0067">ATP-binding</keyword>
<feature type="region of interest" description="Disordered" evidence="9">
    <location>
        <begin position="356"/>
        <end position="376"/>
    </location>
</feature>